<comment type="caution">
    <text evidence="9">The sequence shown here is derived from an EMBL/GenBank/DDBJ whole genome shotgun (WGS) entry which is preliminary data.</text>
</comment>
<comment type="subcellular location">
    <subcellularLocation>
        <location evidence="1 6">Cell membrane</location>
        <topology evidence="1 6">Multi-pass membrane protein</topology>
    </subcellularLocation>
</comment>
<evidence type="ECO:0000313" key="9">
    <source>
        <dbReference type="EMBL" id="KIL45637.1"/>
    </source>
</evidence>
<evidence type="ECO:0000256" key="5">
    <source>
        <dbReference type="ARBA" id="ARBA00023136"/>
    </source>
</evidence>
<keyword evidence="5 6" id="KW-0472">Membrane</keyword>
<feature type="region of interest" description="Disordered" evidence="7">
    <location>
        <begin position="208"/>
        <end position="238"/>
    </location>
</feature>
<keyword evidence="10" id="KW-1185">Reference proteome</keyword>
<evidence type="ECO:0000256" key="6">
    <source>
        <dbReference type="RuleBase" id="RU366058"/>
    </source>
</evidence>
<dbReference type="InterPro" id="IPR015414">
    <property type="entry name" value="TMEM64"/>
</dbReference>
<feature type="transmembrane region" description="Helical" evidence="6">
    <location>
        <begin position="173"/>
        <end position="190"/>
    </location>
</feature>
<dbReference type="STRING" id="889306.KP78_19860"/>
<gene>
    <name evidence="9" type="ORF">KP78_19860</name>
</gene>
<dbReference type="PATRIC" id="fig|889306.3.peg.2004"/>
<evidence type="ECO:0000256" key="4">
    <source>
        <dbReference type="ARBA" id="ARBA00022989"/>
    </source>
</evidence>
<evidence type="ECO:0000259" key="8">
    <source>
        <dbReference type="Pfam" id="PF09335"/>
    </source>
</evidence>
<dbReference type="Pfam" id="PF09335">
    <property type="entry name" value="VTT_dom"/>
    <property type="match status" value="1"/>
</dbReference>
<feature type="domain" description="VTT" evidence="8">
    <location>
        <begin position="43"/>
        <end position="161"/>
    </location>
</feature>
<organism evidence="9 10">
    <name type="scientific">Jeotgalibacillus soli</name>
    <dbReference type="NCBI Taxonomy" id="889306"/>
    <lineage>
        <taxon>Bacteria</taxon>
        <taxon>Bacillati</taxon>
        <taxon>Bacillota</taxon>
        <taxon>Bacilli</taxon>
        <taxon>Bacillales</taxon>
        <taxon>Caryophanaceae</taxon>
        <taxon>Jeotgalibacillus</taxon>
    </lineage>
</organism>
<feature type="transmembrane region" description="Helical" evidence="6">
    <location>
        <begin position="143"/>
        <end position="167"/>
    </location>
</feature>
<protein>
    <recommendedName>
        <fullName evidence="6">TVP38/TMEM64 family membrane protein</fullName>
    </recommendedName>
</protein>
<dbReference type="OrthoDB" id="1651121at2"/>
<dbReference type="InterPro" id="IPR032816">
    <property type="entry name" value="VTT_dom"/>
</dbReference>
<evidence type="ECO:0000256" key="7">
    <source>
        <dbReference type="SAM" id="MobiDB-lite"/>
    </source>
</evidence>
<evidence type="ECO:0000256" key="2">
    <source>
        <dbReference type="ARBA" id="ARBA00022475"/>
    </source>
</evidence>
<keyword evidence="3 6" id="KW-0812">Transmembrane</keyword>
<dbReference type="GO" id="GO:0005886">
    <property type="term" value="C:plasma membrane"/>
    <property type="evidence" value="ECO:0007669"/>
    <property type="project" value="UniProtKB-SubCell"/>
</dbReference>
<feature type="compositionally biased region" description="Basic residues" evidence="7">
    <location>
        <begin position="226"/>
        <end position="238"/>
    </location>
</feature>
<evidence type="ECO:0000313" key="10">
    <source>
        <dbReference type="Proteomes" id="UP000031938"/>
    </source>
</evidence>
<evidence type="ECO:0000256" key="3">
    <source>
        <dbReference type="ARBA" id="ARBA00022692"/>
    </source>
</evidence>
<dbReference type="EMBL" id="JXRP01000017">
    <property type="protein sequence ID" value="KIL45637.1"/>
    <property type="molecule type" value="Genomic_DNA"/>
</dbReference>
<dbReference type="AlphaFoldDB" id="A0A0C2V9K6"/>
<dbReference type="PANTHER" id="PTHR12677:SF55">
    <property type="entry name" value="UNDECAPRENYL PHOSPHATE TRANSPORTER SAOUHSC_00901-RELATED"/>
    <property type="match status" value="1"/>
</dbReference>
<sequence length="238" mass="26663">MALESLEAWLTIEKIREMIGEYRSFGPLIGLLLPVLEAFLPFLPLVVFVVANANAYGLLAGILISWAGASIGALLVFLLIRRYGDRRFLTFIRNQKQVQKLTNWVERHGFGPLFLLLCFPFTPSALVNVVAGLSRISVLQYMLAVVTGKLVMIATISFIGADIVSLIREPLKTAMVLIAIFVLWIVGKQIEKRINLKMERDIQIEKEQKKSGGKSVALERLESKWNRGKRKASNGSKH</sequence>
<keyword evidence="4 6" id="KW-1133">Transmembrane helix</keyword>
<feature type="transmembrane region" description="Helical" evidence="6">
    <location>
        <begin position="58"/>
        <end position="80"/>
    </location>
</feature>
<name>A0A0C2V9K6_9BACL</name>
<evidence type="ECO:0000256" key="1">
    <source>
        <dbReference type="ARBA" id="ARBA00004651"/>
    </source>
</evidence>
<feature type="transmembrane region" description="Helical" evidence="6">
    <location>
        <begin position="110"/>
        <end position="131"/>
    </location>
</feature>
<reference evidence="9 10" key="1">
    <citation type="submission" date="2015-01" db="EMBL/GenBank/DDBJ databases">
        <title>Genome sequencing of Jeotgalibacillus soli.</title>
        <authorList>
            <person name="Goh K.M."/>
            <person name="Chan K.-G."/>
            <person name="Yaakop A.S."/>
            <person name="Ee R."/>
            <person name="Gan H.M."/>
            <person name="Chan C.S."/>
        </authorList>
    </citation>
    <scope>NUCLEOTIDE SEQUENCE [LARGE SCALE GENOMIC DNA]</scope>
    <source>
        <strain evidence="9 10">P9</strain>
    </source>
</reference>
<keyword evidence="2 6" id="KW-1003">Cell membrane</keyword>
<dbReference type="RefSeq" id="WP_084219932.1">
    <property type="nucleotide sequence ID" value="NZ_JXRP01000017.1"/>
</dbReference>
<feature type="transmembrane region" description="Helical" evidence="6">
    <location>
        <begin position="28"/>
        <end position="51"/>
    </location>
</feature>
<accession>A0A0C2V9K6</accession>
<dbReference type="Proteomes" id="UP000031938">
    <property type="component" value="Unassembled WGS sequence"/>
</dbReference>
<proteinExistence type="inferred from homology"/>
<dbReference type="PANTHER" id="PTHR12677">
    <property type="entry name" value="GOLGI APPARATUS MEMBRANE PROTEIN TVP38-RELATED"/>
    <property type="match status" value="1"/>
</dbReference>
<comment type="similarity">
    <text evidence="6">Belongs to the TVP38/TMEM64 family.</text>
</comment>